<protein>
    <submittedName>
        <fullName evidence="1">Uncharacterized protein</fullName>
    </submittedName>
</protein>
<reference evidence="1 2" key="1">
    <citation type="submission" date="2024-02" db="EMBL/GenBank/DDBJ databases">
        <authorList>
            <person name="Daric V."/>
            <person name="Darras S."/>
        </authorList>
    </citation>
    <scope>NUCLEOTIDE SEQUENCE [LARGE SCALE GENOMIC DNA]</scope>
</reference>
<organism evidence="1 2">
    <name type="scientific">Clavelina lepadiformis</name>
    <name type="common">Light-bulb sea squirt</name>
    <name type="synonym">Ascidia lepadiformis</name>
    <dbReference type="NCBI Taxonomy" id="159417"/>
    <lineage>
        <taxon>Eukaryota</taxon>
        <taxon>Metazoa</taxon>
        <taxon>Chordata</taxon>
        <taxon>Tunicata</taxon>
        <taxon>Ascidiacea</taxon>
        <taxon>Aplousobranchia</taxon>
        <taxon>Clavelinidae</taxon>
        <taxon>Clavelina</taxon>
    </lineage>
</organism>
<keyword evidence="2" id="KW-1185">Reference proteome</keyword>
<dbReference type="Proteomes" id="UP001642483">
    <property type="component" value="Unassembled WGS sequence"/>
</dbReference>
<evidence type="ECO:0000313" key="1">
    <source>
        <dbReference type="EMBL" id="CAK8684717.1"/>
    </source>
</evidence>
<gene>
    <name evidence="1" type="ORF">CVLEPA_LOCUS15840</name>
</gene>
<proteinExistence type="predicted"/>
<comment type="caution">
    <text evidence="1">The sequence shown here is derived from an EMBL/GenBank/DDBJ whole genome shotgun (WGS) entry which is preliminary data.</text>
</comment>
<evidence type="ECO:0000313" key="2">
    <source>
        <dbReference type="Proteomes" id="UP001642483"/>
    </source>
</evidence>
<dbReference type="EMBL" id="CAWYQH010000098">
    <property type="protein sequence ID" value="CAK8684717.1"/>
    <property type="molecule type" value="Genomic_DNA"/>
</dbReference>
<name>A0ABP0G0Y2_CLALP</name>
<sequence>MDIRDLETNECRFFLCGTKFSDVLEDTVRAATLEELQVSNKLFLLKCENTSGIPSTAETMAALPHDEGGKSGDVFSLHVHGHVNIYHVSWTQLRHGRKMLTFGHYYFKRSHIAVDDKDRPTTSKEISNLFIKQPPTFSGKVEIVNETKRQEKNPLNSMDKTITWSSVKEMWPLHHRQKKL</sequence>
<accession>A0ABP0G0Y2</accession>